<name>A0A9D2P6M1_9FIRM</name>
<accession>A0A9D2P6M1</accession>
<evidence type="ECO:0000313" key="2">
    <source>
        <dbReference type="Proteomes" id="UP000823895"/>
    </source>
</evidence>
<organism evidence="1 2">
    <name type="scientific">Candidatus Mediterraneibacter gallistercoris</name>
    <dbReference type="NCBI Taxonomy" id="2838671"/>
    <lineage>
        <taxon>Bacteria</taxon>
        <taxon>Bacillati</taxon>
        <taxon>Bacillota</taxon>
        <taxon>Clostridia</taxon>
        <taxon>Lachnospirales</taxon>
        <taxon>Lachnospiraceae</taxon>
        <taxon>Mediterraneibacter</taxon>
    </lineage>
</organism>
<protein>
    <submittedName>
        <fullName evidence="1">Uncharacterized protein</fullName>
    </submittedName>
</protein>
<evidence type="ECO:0000313" key="1">
    <source>
        <dbReference type="EMBL" id="HJC43584.1"/>
    </source>
</evidence>
<proteinExistence type="predicted"/>
<dbReference type="AlphaFoldDB" id="A0A9D2P6M1"/>
<dbReference type="EMBL" id="DWWI01000170">
    <property type="protein sequence ID" value="HJC43584.1"/>
    <property type="molecule type" value="Genomic_DNA"/>
</dbReference>
<sequence>MTINILRKGDRVINVTSDFIAVERKGGEVDIIPIFKDGEIIRVDPENIVTIGYGDNIAQTKAGDVTITTF</sequence>
<reference evidence="1" key="2">
    <citation type="submission" date="2021-04" db="EMBL/GenBank/DDBJ databases">
        <authorList>
            <person name="Gilroy R."/>
        </authorList>
    </citation>
    <scope>NUCLEOTIDE SEQUENCE</scope>
    <source>
        <strain evidence="1">CHK165-2605</strain>
    </source>
</reference>
<dbReference type="Proteomes" id="UP000823895">
    <property type="component" value="Unassembled WGS sequence"/>
</dbReference>
<gene>
    <name evidence="1" type="ORF">H9756_07895</name>
</gene>
<comment type="caution">
    <text evidence="1">The sequence shown here is derived from an EMBL/GenBank/DDBJ whole genome shotgun (WGS) entry which is preliminary data.</text>
</comment>
<reference evidence="1" key="1">
    <citation type="journal article" date="2021" name="PeerJ">
        <title>Extensive microbial diversity within the chicken gut microbiome revealed by metagenomics and culture.</title>
        <authorList>
            <person name="Gilroy R."/>
            <person name="Ravi A."/>
            <person name="Getino M."/>
            <person name="Pursley I."/>
            <person name="Horton D.L."/>
            <person name="Alikhan N.F."/>
            <person name="Baker D."/>
            <person name="Gharbi K."/>
            <person name="Hall N."/>
            <person name="Watson M."/>
            <person name="Adriaenssens E.M."/>
            <person name="Foster-Nyarko E."/>
            <person name="Jarju S."/>
            <person name="Secka A."/>
            <person name="Antonio M."/>
            <person name="Oren A."/>
            <person name="Chaudhuri R.R."/>
            <person name="La Ragione R."/>
            <person name="Hildebrand F."/>
            <person name="Pallen M.J."/>
        </authorList>
    </citation>
    <scope>NUCLEOTIDE SEQUENCE</scope>
    <source>
        <strain evidence="1">CHK165-2605</strain>
    </source>
</reference>